<feature type="transmembrane region" description="Helical" evidence="1">
    <location>
        <begin position="212"/>
        <end position="229"/>
    </location>
</feature>
<feature type="transmembrane region" description="Helical" evidence="1">
    <location>
        <begin position="102"/>
        <end position="124"/>
    </location>
</feature>
<name>A0ABT1K405_9ACTN</name>
<sequence length="322" mass="34115">MIIRTEKVAPGAVASREVTAKPSVVAAGVWSLALGLVGAYWAVEGRSFPLGSNDPRGSDMGSFFATAEPGATGVIFAVAGVLGVAAAVVLARAPRTQWPRVVGALLAVALLVAVPDVRVIQNFGYLFMGYTKLWDWPLLFMLFSIAGGGLWALVVWNTRGGDVSSGRWGRWATYAAAVLALPYGISRISWGLGIPLGVPADYLGVDAGASEFVLGGLCVAGAVLTLGLVQGWGEVFPRWIPFLRGRRVPIWFAVVPATAASVLLIQAGARLWLWWAAGQITLSASHWGTFLPGLFWLPWSLALAAATYAYYLRRRTGGSSRG</sequence>
<feature type="transmembrane region" description="Helical" evidence="1">
    <location>
        <begin position="168"/>
        <end position="192"/>
    </location>
</feature>
<dbReference type="EMBL" id="JAMZEC010000001">
    <property type="protein sequence ID" value="MCP2348734.1"/>
    <property type="molecule type" value="Genomic_DNA"/>
</dbReference>
<evidence type="ECO:0000313" key="2">
    <source>
        <dbReference type="EMBL" id="MCP2348734.1"/>
    </source>
</evidence>
<protein>
    <recommendedName>
        <fullName evidence="4">DUF3995 domain-containing protein</fullName>
    </recommendedName>
</protein>
<evidence type="ECO:0000313" key="3">
    <source>
        <dbReference type="Proteomes" id="UP001320766"/>
    </source>
</evidence>
<feature type="transmembrane region" description="Helical" evidence="1">
    <location>
        <begin position="293"/>
        <end position="312"/>
    </location>
</feature>
<reference evidence="2 3" key="1">
    <citation type="submission" date="2022-06" db="EMBL/GenBank/DDBJ databases">
        <title>Sequencing the genomes of 1000 actinobacteria strains.</title>
        <authorList>
            <person name="Klenk H.-P."/>
        </authorList>
    </citation>
    <scope>NUCLEOTIDE SEQUENCE [LARGE SCALE GENOMIC DNA]</scope>
    <source>
        <strain evidence="2 3">DSM 44170</strain>
    </source>
</reference>
<feature type="transmembrane region" description="Helical" evidence="1">
    <location>
        <begin position="250"/>
        <end position="273"/>
    </location>
</feature>
<keyword evidence="3" id="KW-1185">Reference proteome</keyword>
<feature type="transmembrane region" description="Helical" evidence="1">
    <location>
        <begin position="24"/>
        <end position="43"/>
    </location>
</feature>
<keyword evidence="1" id="KW-1133">Transmembrane helix</keyword>
<accession>A0ABT1K405</accession>
<comment type="caution">
    <text evidence="2">The sequence shown here is derived from an EMBL/GenBank/DDBJ whole genome shotgun (WGS) entry which is preliminary data.</text>
</comment>
<evidence type="ECO:0008006" key="4">
    <source>
        <dbReference type="Google" id="ProtNLM"/>
    </source>
</evidence>
<gene>
    <name evidence="2" type="ORF">HD595_004856</name>
</gene>
<organism evidence="2 3">
    <name type="scientific">Nonomuraea roseoviolacea subsp. carminata</name>
    <dbReference type="NCBI Taxonomy" id="160689"/>
    <lineage>
        <taxon>Bacteria</taxon>
        <taxon>Bacillati</taxon>
        <taxon>Actinomycetota</taxon>
        <taxon>Actinomycetes</taxon>
        <taxon>Streptosporangiales</taxon>
        <taxon>Streptosporangiaceae</taxon>
        <taxon>Nonomuraea</taxon>
    </lineage>
</organism>
<keyword evidence="1" id="KW-0812">Transmembrane</keyword>
<dbReference type="Proteomes" id="UP001320766">
    <property type="component" value="Unassembled WGS sequence"/>
</dbReference>
<dbReference type="RefSeq" id="WP_253772740.1">
    <property type="nucleotide sequence ID" value="NZ_BAAAVE010000007.1"/>
</dbReference>
<proteinExistence type="predicted"/>
<evidence type="ECO:0000256" key="1">
    <source>
        <dbReference type="SAM" id="Phobius"/>
    </source>
</evidence>
<keyword evidence="1" id="KW-0472">Membrane</keyword>
<feature type="transmembrane region" description="Helical" evidence="1">
    <location>
        <begin position="136"/>
        <end position="156"/>
    </location>
</feature>
<feature type="transmembrane region" description="Helical" evidence="1">
    <location>
        <begin position="63"/>
        <end position="90"/>
    </location>
</feature>